<protein>
    <submittedName>
        <fullName evidence="2">Uncharacterized protein</fullName>
    </submittedName>
</protein>
<keyword evidence="1" id="KW-1133">Transmembrane helix</keyword>
<name>A0A8J6PL45_9FLAO</name>
<keyword evidence="3" id="KW-1185">Reference proteome</keyword>
<reference evidence="2" key="1">
    <citation type="submission" date="2020-09" db="EMBL/GenBank/DDBJ databases">
        <title>Taishania pollutisoli gen. nov., sp. nov., Isolated from Tetrabromobisphenol A-Contaminated Soil.</title>
        <authorList>
            <person name="Chen Q."/>
        </authorList>
    </citation>
    <scope>NUCLEOTIDE SEQUENCE</scope>
    <source>
        <strain evidence="2">CZZ-1</strain>
    </source>
</reference>
<organism evidence="2 3">
    <name type="scientific">Taishania pollutisoli</name>
    <dbReference type="NCBI Taxonomy" id="2766479"/>
    <lineage>
        <taxon>Bacteria</taxon>
        <taxon>Pseudomonadati</taxon>
        <taxon>Bacteroidota</taxon>
        <taxon>Flavobacteriia</taxon>
        <taxon>Flavobacteriales</taxon>
        <taxon>Crocinitomicaceae</taxon>
        <taxon>Taishania</taxon>
    </lineage>
</organism>
<dbReference type="RefSeq" id="WP_216714201.1">
    <property type="nucleotide sequence ID" value="NZ_JACVEL010000006.1"/>
</dbReference>
<dbReference type="EMBL" id="JACVEL010000006">
    <property type="protein sequence ID" value="MBC9812810.1"/>
    <property type="molecule type" value="Genomic_DNA"/>
</dbReference>
<evidence type="ECO:0000256" key="1">
    <source>
        <dbReference type="SAM" id="Phobius"/>
    </source>
</evidence>
<gene>
    <name evidence="2" type="ORF">H9Y05_10040</name>
</gene>
<feature type="transmembrane region" description="Helical" evidence="1">
    <location>
        <begin position="27"/>
        <end position="52"/>
    </location>
</feature>
<proteinExistence type="predicted"/>
<dbReference type="Proteomes" id="UP000652681">
    <property type="component" value="Unassembled WGS sequence"/>
</dbReference>
<keyword evidence="1" id="KW-0472">Membrane</keyword>
<comment type="caution">
    <text evidence="2">The sequence shown here is derived from an EMBL/GenBank/DDBJ whole genome shotgun (WGS) entry which is preliminary data.</text>
</comment>
<evidence type="ECO:0000313" key="3">
    <source>
        <dbReference type="Proteomes" id="UP000652681"/>
    </source>
</evidence>
<dbReference type="AlphaFoldDB" id="A0A8J6PL45"/>
<evidence type="ECO:0000313" key="2">
    <source>
        <dbReference type="EMBL" id="MBC9812810.1"/>
    </source>
</evidence>
<feature type="transmembrane region" description="Helical" evidence="1">
    <location>
        <begin position="64"/>
        <end position="86"/>
    </location>
</feature>
<keyword evidence="1" id="KW-0812">Transmembrane</keyword>
<sequence length="195" mass="23150">MKWIGSRISVVDTKDKTTIVIYPERKAFINALMGAWIFMWYSIGFTVVWSYFMLKLTQQEKLILVIFMSFWLYYAVRVTRSFLWLFKGSENLKIDQIGLTIKNATGRIGRATPYYLENIKKIRLEIPKQRSLQTAWESSPWVRGGERIEFDYMGKVVRLGRKLNEKDATLLFNLITKRIEEHIRHKTKREKTGEK</sequence>
<accession>A0A8J6PL45</accession>